<proteinExistence type="predicted"/>
<organism evidence="3">
    <name type="scientific">uncultured Caudovirales phage</name>
    <dbReference type="NCBI Taxonomy" id="2100421"/>
    <lineage>
        <taxon>Viruses</taxon>
        <taxon>Duplodnaviria</taxon>
        <taxon>Heunggongvirae</taxon>
        <taxon>Uroviricota</taxon>
        <taxon>Caudoviricetes</taxon>
        <taxon>Peduoviridae</taxon>
        <taxon>Maltschvirus</taxon>
        <taxon>Maltschvirus maltsch</taxon>
    </lineage>
</organism>
<reference evidence="3" key="1">
    <citation type="submission" date="2020-05" db="EMBL/GenBank/DDBJ databases">
        <authorList>
            <person name="Chiriac C."/>
            <person name="Salcher M."/>
            <person name="Ghai R."/>
            <person name="Kavagutti S V."/>
        </authorList>
    </citation>
    <scope>NUCLEOTIDE SEQUENCE</scope>
</reference>
<evidence type="ECO:0000313" key="1">
    <source>
        <dbReference type="EMBL" id="CAB4147523.1"/>
    </source>
</evidence>
<accession>A0A6J5QZA7</accession>
<sequence length="75" mass="8110">MSAAQRRSAVAATSDGLPTVSEWLVRIESLNDAALTDAVRGIWCGRDGRAVLNVDSRSNLIVGWYSGHVEFAYLS</sequence>
<dbReference type="EMBL" id="LR796490">
    <property type="protein sequence ID" value="CAB4147523.1"/>
    <property type="molecule type" value="Genomic_DNA"/>
</dbReference>
<name>A0A6J5QZA7_9CAUD</name>
<dbReference type="EMBL" id="LR796968">
    <property type="protein sequence ID" value="CAB4178525.1"/>
    <property type="molecule type" value="Genomic_DNA"/>
</dbReference>
<protein>
    <submittedName>
        <fullName evidence="3">Uncharacterized protein</fullName>
    </submittedName>
</protein>
<evidence type="ECO:0000313" key="2">
    <source>
        <dbReference type="EMBL" id="CAB4178525.1"/>
    </source>
</evidence>
<gene>
    <name evidence="2" type="ORF">UFOVP1017_32</name>
    <name evidence="3" type="ORF">UFOVP1168_32</name>
    <name evidence="4" type="ORF">UFOVP1617_21</name>
    <name evidence="1" type="ORF">UFOVP511_32</name>
</gene>
<dbReference type="EMBL" id="LR797483">
    <property type="protein sequence ID" value="CAB4219585.1"/>
    <property type="molecule type" value="Genomic_DNA"/>
</dbReference>
<dbReference type="EMBL" id="LR797116">
    <property type="protein sequence ID" value="CAB4187937.1"/>
    <property type="molecule type" value="Genomic_DNA"/>
</dbReference>
<evidence type="ECO:0000313" key="3">
    <source>
        <dbReference type="EMBL" id="CAB4187937.1"/>
    </source>
</evidence>
<evidence type="ECO:0000313" key="4">
    <source>
        <dbReference type="EMBL" id="CAB4219585.1"/>
    </source>
</evidence>